<sequence length="70" mass="7834">MSQALDLATQREHAMAIAAKYDHSHFKLQHEATSEELKAVLMYVANEANHKQRVIAGLDKADTVVDKQSE</sequence>
<proteinExistence type="predicted"/>
<evidence type="ECO:0000313" key="2">
    <source>
        <dbReference type="Proteomes" id="UP001596282"/>
    </source>
</evidence>
<protein>
    <submittedName>
        <fullName evidence="1">Uncharacterized protein</fullName>
    </submittedName>
</protein>
<name>A0ABW1S3G1_9LACO</name>
<keyword evidence="2" id="KW-1185">Reference proteome</keyword>
<accession>A0ABW1S3G1</accession>
<gene>
    <name evidence="1" type="ORF">ACFP5Y_12615</name>
</gene>
<dbReference type="Proteomes" id="UP001596282">
    <property type="component" value="Unassembled WGS sequence"/>
</dbReference>
<dbReference type="RefSeq" id="WP_379832486.1">
    <property type="nucleotide sequence ID" value="NZ_JBHSSC010000043.1"/>
</dbReference>
<dbReference type="EMBL" id="JBHSSC010000043">
    <property type="protein sequence ID" value="MFC6182070.1"/>
    <property type="molecule type" value="Genomic_DNA"/>
</dbReference>
<organism evidence="1 2">
    <name type="scientific">Lactiplantibacillus daowaiensis</name>
    <dbReference type="NCBI Taxonomy" id="2559918"/>
    <lineage>
        <taxon>Bacteria</taxon>
        <taxon>Bacillati</taxon>
        <taxon>Bacillota</taxon>
        <taxon>Bacilli</taxon>
        <taxon>Lactobacillales</taxon>
        <taxon>Lactobacillaceae</taxon>
        <taxon>Lactiplantibacillus</taxon>
    </lineage>
</organism>
<comment type="caution">
    <text evidence="1">The sequence shown here is derived from an EMBL/GenBank/DDBJ whole genome shotgun (WGS) entry which is preliminary data.</text>
</comment>
<evidence type="ECO:0000313" key="1">
    <source>
        <dbReference type="EMBL" id="MFC6182070.1"/>
    </source>
</evidence>
<reference evidence="2" key="1">
    <citation type="journal article" date="2019" name="Int. J. Syst. Evol. Microbiol.">
        <title>The Global Catalogue of Microorganisms (GCM) 10K type strain sequencing project: providing services to taxonomists for standard genome sequencing and annotation.</title>
        <authorList>
            <consortium name="The Broad Institute Genomics Platform"/>
            <consortium name="The Broad Institute Genome Sequencing Center for Infectious Disease"/>
            <person name="Wu L."/>
            <person name="Ma J."/>
        </authorList>
    </citation>
    <scope>NUCLEOTIDE SEQUENCE [LARGE SCALE GENOMIC DNA]</scope>
    <source>
        <strain evidence="2">CCM 8933</strain>
    </source>
</reference>